<evidence type="ECO:0000313" key="18">
    <source>
        <dbReference type="Proteomes" id="UP000748308"/>
    </source>
</evidence>
<comment type="caution">
    <text evidence="17">The sequence shown here is derived from an EMBL/GenBank/DDBJ whole genome shotgun (WGS) entry which is preliminary data.</text>
</comment>
<comment type="subunit">
    <text evidence="12">Homotetramer; dimer of dimers.</text>
</comment>
<dbReference type="PANTHER" id="PTHR12128:SF66">
    <property type="entry name" value="4-HYDROXY-2-OXOGLUTARATE ALDOLASE, MITOCHONDRIAL"/>
    <property type="match status" value="1"/>
</dbReference>
<keyword evidence="5 12" id="KW-0963">Cytoplasm</keyword>
<dbReference type="NCBIfam" id="TIGR00674">
    <property type="entry name" value="dapA"/>
    <property type="match status" value="1"/>
</dbReference>
<reference evidence="17" key="1">
    <citation type="submission" date="2019-03" db="EMBL/GenBank/DDBJ databases">
        <title>Lake Tanganyika Metagenome-Assembled Genomes (MAGs).</title>
        <authorList>
            <person name="Tran P."/>
        </authorList>
    </citation>
    <scope>NUCLEOTIDE SEQUENCE</scope>
    <source>
        <strain evidence="17">M_DeepCast_400m_m2_100</strain>
    </source>
</reference>
<evidence type="ECO:0000256" key="9">
    <source>
        <dbReference type="ARBA" id="ARBA00023239"/>
    </source>
</evidence>
<name>A0A937XEJ7_UNCEI</name>
<comment type="function">
    <text evidence="1 12">Catalyzes the condensation of (S)-aspartate-beta-semialdehyde [(S)-ASA] and pyruvate to 4-hydroxy-tetrahydrodipicolinate (HTPA).</text>
</comment>
<gene>
    <name evidence="12" type="primary">dapA</name>
    <name evidence="17" type="ORF">FJY75_11565</name>
</gene>
<feature type="site" description="Part of a proton relay during catalysis" evidence="16">
    <location>
        <position position="107"/>
    </location>
</feature>
<dbReference type="PRINTS" id="PR00146">
    <property type="entry name" value="DHPICSNTHASE"/>
</dbReference>
<evidence type="ECO:0000256" key="10">
    <source>
        <dbReference type="ARBA" id="ARBA00023270"/>
    </source>
</evidence>
<keyword evidence="10 12" id="KW-0704">Schiff base</keyword>
<comment type="caution">
    <text evidence="12">Was originally thought to be a dihydrodipicolinate synthase (DHDPS), catalyzing the condensation of (S)-aspartate-beta-semialdehyde [(S)-ASA] and pyruvate to dihydrodipicolinate (DHDP). However, it was shown in E.coli that the product of the enzymatic reaction is not dihydrodipicolinate but in fact (4S)-4-hydroxy-2,3,4,5-tetrahydro-(2S)-dipicolinic acid (HTPA), and that the consecutive dehydration reaction leading to DHDP is not spontaneous but catalyzed by DapB.</text>
</comment>
<dbReference type="Gene3D" id="3.20.20.70">
    <property type="entry name" value="Aldolase class I"/>
    <property type="match status" value="1"/>
</dbReference>
<keyword evidence="6 12" id="KW-0028">Amino-acid biosynthesis</keyword>
<dbReference type="InterPro" id="IPR020625">
    <property type="entry name" value="Schiff_base-form_aldolases_AS"/>
</dbReference>
<evidence type="ECO:0000256" key="14">
    <source>
        <dbReference type="PIRSR" id="PIRSR001365-1"/>
    </source>
</evidence>
<evidence type="ECO:0000313" key="17">
    <source>
        <dbReference type="EMBL" id="MBM3318478.1"/>
    </source>
</evidence>
<dbReference type="InterPro" id="IPR005263">
    <property type="entry name" value="DapA"/>
</dbReference>
<accession>A0A937XEJ7</accession>
<keyword evidence="9 12" id="KW-0456">Lyase</keyword>
<evidence type="ECO:0000256" key="8">
    <source>
        <dbReference type="ARBA" id="ARBA00023154"/>
    </source>
</evidence>
<evidence type="ECO:0000256" key="3">
    <source>
        <dbReference type="ARBA" id="ARBA00007592"/>
    </source>
</evidence>
<dbReference type="GO" id="GO:0005829">
    <property type="term" value="C:cytosol"/>
    <property type="evidence" value="ECO:0007669"/>
    <property type="project" value="TreeGrafter"/>
</dbReference>
<dbReference type="Pfam" id="PF00701">
    <property type="entry name" value="DHDPS"/>
    <property type="match status" value="1"/>
</dbReference>
<dbReference type="GO" id="GO:0008840">
    <property type="term" value="F:4-hydroxy-tetrahydrodipicolinate synthase activity"/>
    <property type="evidence" value="ECO:0007669"/>
    <property type="project" value="UniProtKB-UniRule"/>
</dbReference>
<dbReference type="AlphaFoldDB" id="A0A937XEJ7"/>
<feature type="site" description="Part of a proton relay during catalysis" evidence="12 16">
    <location>
        <position position="108"/>
    </location>
</feature>
<evidence type="ECO:0000256" key="16">
    <source>
        <dbReference type="PIRSR" id="PIRSR001365-3"/>
    </source>
</evidence>
<protein>
    <recommendedName>
        <fullName evidence="4 12">4-hydroxy-tetrahydrodipicolinate synthase</fullName>
        <shortName evidence="12">HTPA synthase</shortName>
        <ecNumber evidence="4 12">4.3.3.7</ecNumber>
    </recommendedName>
</protein>
<feature type="site" description="L-lysine inhibitor binding" evidence="16">
    <location>
        <position position="81"/>
    </location>
</feature>
<dbReference type="Proteomes" id="UP000748308">
    <property type="component" value="Unassembled WGS sequence"/>
</dbReference>
<feature type="binding site" evidence="12 15">
    <location>
        <position position="204"/>
    </location>
    <ligand>
        <name>pyruvate</name>
        <dbReference type="ChEBI" id="CHEBI:15361"/>
    </ligand>
</feature>
<dbReference type="CDD" id="cd00950">
    <property type="entry name" value="DHDPS"/>
    <property type="match status" value="1"/>
</dbReference>
<feature type="site" description="Part of a proton relay during catalysis" evidence="12 16">
    <location>
        <position position="44"/>
    </location>
</feature>
<feature type="active site" description="Proton donor/acceptor" evidence="12 14">
    <location>
        <position position="134"/>
    </location>
</feature>
<dbReference type="PROSITE" id="PS00666">
    <property type="entry name" value="DHDPS_2"/>
    <property type="match status" value="1"/>
</dbReference>
<comment type="subcellular location">
    <subcellularLocation>
        <location evidence="12">Cytoplasm</location>
    </subcellularLocation>
</comment>
<organism evidence="17 18">
    <name type="scientific">Eiseniibacteriota bacterium</name>
    <dbReference type="NCBI Taxonomy" id="2212470"/>
    <lineage>
        <taxon>Bacteria</taxon>
        <taxon>Candidatus Eiseniibacteriota</taxon>
    </lineage>
</organism>
<comment type="similarity">
    <text evidence="3 12 13">Belongs to the DapA family.</text>
</comment>
<evidence type="ECO:0000256" key="15">
    <source>
        <dbReference type="PIRSR" id="PIRSR001365-2"/>
    </source>
</evidence>
<feature type="site" description="L-lysine inhibitor binding; via carbonyl oxygen" evidence="16">
    <location>
        <position position="49"/>
    </location>
</feature>
<dbReference type="GO" id="GO:0009089">
    <property type="term" value="P:lysine biosynthetic process via diaminopimelate"/>
    <property type="evidence" value="ECO:0007669"/>
    <property type="project" value="UniProtKB-UniRule"/>
</dbReference>
<feature type="binding site" evidence="12 15">
    <location>
        <position position="45"/>
    </location>
    <ligand>
        <name>pyruvate</name>
        <dbReference type="ChEBI" id="CHEBI:15361"/>
    </ligand>
</feature>
<dbReference type="SUPFAM" id="SSF51569">
    <property type="entry name" value="Aldolase"/>
    <property type="match status" value="1"/>
</dbReference>
<keyword evidence="7 12" id="KW-0220">Diaminopimelate biosynthesis</keyword>
<evidence type="ECO:0000256" key="4">
    <source>
        <dbReference type="ARBA" id="ARBA00012086"/>
    </source>
</evidence>
<dbReference type="InterPro" id="IPR020624">
    <property type="entry name" value="Schiff_base-form_aldolases_CS"/>
</dbReference>
<keyword evidence="8 12" id="KW-0457">Lysine biosynthesis</keyword>
<evidence type="ECO:0000256" key="5">
    <source>
        <dbReference type="ARBA" id="ARBA00022490"/>
    </source>
</evidence>
<evidence type="ECO:0000256" key="11">
    <source>
        <dbReference type="ARBA" id="ARBA00047836"/>
    </source>
</evidence>
<proteinExistence type="inferred from homology"/>
<feature type="active site" description="Schiff-base intermediate with substrate" evidence="12 14">
    <location>
        <position position="162"/>
    </location>
</feature>
<dbReference type="PANTHER" id="PTHR12128">
    <property type="entry name" value="DIHYDRODIPICOLINATE SYNTHASE"/>
    <property type="match status" value="1"/>
</dbReference>
<comment type="pathway">
    <text evidence="2 12">Amino-acid biosynthesis; L-lysine biosynthesis via DAP pathway; (S)-tetrahydrodipicolinate from L-aspartate: step 3/4.</text>
</comment>
<evidence type="ECO:0000256" key="2">
    <source>
        <dbReference type="ARBA" id="ARBA00005120"/>
    </source>
</evidence>
<dbReference type="InterPro" id="IPR013785">
    <property type="entry name" value="Aldolase_TIM"/>
</dbReference>
<dbReference type="EC" id="4.3.3.7" evidence="4 12"/>
<dbReference type="PIRSF" id="PIRSF001365">
    <property type="entry name" value="DHDPS"/>
    <property type="match status" value="1"/>
</dbReference>
<dbReference type="GO" id="GO:0019877">
    <property type="term" value="P:diaminopimelate biosynthetic process"/>
    <property type="evidence" value="ECO:0007669"/>
    <property type="project" value="UniProtKB-UniRule"/>
</dbReference>
<evidence type="ECO:0000256" key="13">
    <source>
        <dbReference type="PIRNR" id="PIRNR001365"/>
    </source>
</evidence>
<evidence type="ECO:0000256" key="7">
    <source>
        <dbReference type="ARBA" id="ARBA00022915"/>
    </source>
</evidence>
<evidence type="ECO:0000256" key="6">
    <source>
        <dbReference type="ARBA" id="ARBA00022605"/>
    </source>
</evidence>
<dbReference type="EMBL" id="VGIY01000371">
    <property type="protein sequence ID" value="MBM3318478.1"/>
    <property type="molecule type" value="Genomic_DNA"/>
</dbReference>
<comment type="catalytic activity">
    <reaction evidence="11 12">
        <text>L-aspartate 4-semialdehyde + pyruvate = (2S,4S)-4-hydroxy-2,3,4,5-tetrahydrodipicolinate + H2O + H(+)</text>
        <dbReference type="Rhea" id="RHEA:34171"/>
        <dbReference type="ChEBI" id="CHEBI:15361"/>
        <dbReference type="ChEBI" id="CHEBI:15377"/>
        <dbReference type="ChEBI" id="CHEBI:15378"/>
        <dbReference type="ChEBI" id="CHEBI:67139"/>
        <dbReference type="ChEBI" id="CHEBI:537519"/>
        <dbReference type="EC" id="4.3.3.7"/>
    </reaction>
</comment>
<dbReference type="HAMAP" id="MF_00418">
    <property type="entry name" value="DapA"/>
    <property type="match status" value="1"/>
</dbReference>
<dbReference type="PROSITE" id="PS00665">
    <property type="entry name" value="DHDPS_1"/>
    <property type="match status" value="1"/>
</dbReference>
<sequence>MFHGLLVALVTPFHPNGDLDEAKLRGLVRFHLDAGTDGLVPCGTTGESAALRGWEERARIIRIVVEEAAGRLPVIPGVGTNSTEETVGNVRRLGELGADGALVVTPYYNKPTQAGLEAHFRAAAEASPVPIVLYNVPGRTGVNLLPATVAALADEPRIAAVKEASGDLVQASWIRRLCGERVALLCGDDALTYPMLCLGAAGVISVVGNVAPKPMRALIAAQRAGRAEEARRLHLELLPLAEALFLESNPIPVKEAMNRLGFAVGPPRLPLVPMRPESARRLHEALAGCGLEPARR</sequence>
<evidence type="ECO:0000256" key="12">
    <source>
        <dbReference type="HAMAP-Rule" id="MF_00418"/>
    </source>
</evidence>
<evidence type="ECO:0000256" key="1">
    <source>
        <dbReference type="ARBA" id="ARBA00003294"/>
    </source>
</evidence>
<dbReference type="InterPro" id="IPR002220">
    <property type="entry name" value="DapA-like"/>
</dbReference>
<dbReference type="SMART" id="SM01130">
    <property type="entry name" value="DHDPS"/>
    <property type="match status" value="1"/>
</dbReference>
<feature type="site" description="L-lysine inhibitor binding" evidence="16">
    <location>
        <position position="85"/>
    </location>
</feature>